<sequence length="177" mass="20261">MHIILALLGVIVTILILLNRLQENGLDVGWLNPFSWNRRRRYRLEHDLNPAFKLDSPMDVVALYMFSVAKVDGEISREQKEKILELFKSEFHLNHHDAVALLSSSAHLFGQTDDVIGNPQKVIERSYDKFTSEQVQSLFYLLDEVSKVESSGSEIQKKLISSIKSASPKFTSEKWSN</sequence>
<dbReference type="SUPFAM" id="SSF158682">
    <property type="entry name" value="TerB-like"/>
    <property type="match status" value="1"/>
</dbReference>
<dbReference type="Proteomes" id="UP000002168">
    <property type="component" value="Chromosome"/>
</dbReference>
<dbReference type="STRING" id="392500.Swoo_0681"/>
<dbReference type="RefSeq" id="WP_012323324.1">
    <property type="nucleotide sequence ID" value="NC_010506.1"/>
</dbReference>
<keyword evidence="2" id="KW-1185">Reference proteome</keyword>
<dbReference type="InterPro" id="IPR029024">
    <property type="entry name" value="TerB-like"/>
</dbReference>
<organism evidence="1 2">
    <name type="scientific">Shewanella woodyi (strain ATCC 51908 / MS32)</name>
    <dbReference type="NCBI Taxonomy" id="392500"/>
    <lineage>
        <taxon>Bacteria</taxon>
        <taxon>Pseudomonadati</taxon>
        <taxon>Pseudomonadota</taxon>
        <taxon>Gammaproteobacteria</taxon>
        <taxon>Alteromonadales</taxon>
        <taxon>Shewanellaceae</taxon>
        <taxon>Shewanella</taxon>
    </lineage>
</organism>
<dbReference type="CDD" id="cd07177">
    <property type="entry name" value="terB_like"/>
    <property type="match status" value="1"/>
</dbReference>
<evidence type="ECO:0000313" key="2">
    <source>
        <dbReference type="Proteomes" id="UP000002168"/>
    </source>
</evidence>
<proteinExistence type="predicted"/>
<gene>
    <name evidence="1" type="ordered locus">Swoo_0681</name>
</gene>
<dbReference type="HOGENOM" id="CLU_1502195_0_0_6"/>
<dbReference type="AlphaFoldDB" id="B1KDH6"/>
<dbReference type="eggNOG" id="ENOG5032VAP">
    <property type="taxonomic scope" value="Bacteria"/>
</dbReference>
<protein>
    <submittedName>
        <fullName evidence="1">Phenylacetic acid degradation-related protein</fullName>
    </submittedName>
</protein>
<accession>B1KDH6</accession>
<evidence type="ECO:0000313" key="1">
    <source>
        <dbReference type="EMBL" id="ACA84977.1"/>
    </source>
</evidence>
<dbReference type="EMBL" id="CP000961">
    <property type="protein sequence ID" value="ACA84977.1"/>
    <property type="molecule type" value="Genomic_DNA"/>
</dbReference>
<reference evidence="1 2" key="1">
    <citation type="submission" date="2008-02" db="EMBL/GenBank/DDBJ databases">
        <title>Complete sequence of Shewanella woodyi ATCC 51908.</title>
        <authorList>
            <consortium name="US DOE Joint Genome Institute"/>
            <person name="Copeland A."/>
            <person name="Lucas S."/>
            <person name="Lapidus A."/>
            <person name="Glavina del Rio T."/>
            <person name="Dalin E."/>
            <person name="Tice H."/>
            <person name="Bruce D."/>
            <person name="Goodwin L."/>
            <person name="Pitluck S."/>
            <person name="Sims D."/>
            <person name="Brettin T."/>
            <person name="Detter J.C."/>
            <person name="Han C."/>
            <person name="Kuske C.R."/>
            <person name="Schmutz J."/>
            <person name="Larimer F."/>
            <person name="Land M."/>
            <person name="Hauser L."/>
            <person name="Kyrpides N."/>
            <person name="Lykidis A."/>
            <person name="Zhao J.-S."/>
            <person name="Richardson P."/>
        </authorList>
    </citation>
    <scope>NUCLEOTIDE SEQUENCE [LARGE SCALE GENOMIC DNA]</scope>
    <source>
        <strain evidence="2">ATCC 51908 / MS32</strain>
    </source>
</reference>
<name>B1KDH6_SHEWM</name>
<dbReference type="KEGG" id="swd:Swoo_0681"/>